<accession>A0A1W2DBC4</accession>
<gene>
    <name evidence="2" type="ORF">SAMN04488500_114138</name>
</gene>
<dbReference type="OrthoDB" id="1649278at2"/>
<dbReference type="Pfam" id="PF09560">
    <property type="entry name" value="Spore_YunB"/>
    <property type="match status" value="1"/>
</dbReference>
<dbReference type="STRING" id="112901.SAMN04488500_114138"/>
<dbReference type="EMBL" id="FWXI01000014">
    <property type="protein sequence ID" value="SMC94847.1"/>
    <property type="molecule type" value="Genomic_DNA"/>
</dbReference>
<keyword evidence="1" id="KW-1133">Transmembrane helix</keyword>
<evidence type="ECO:0000313" key="2">
    <source>
        <dbReference type="EMBL" id="SMC94847.1"/>
    </source>
</evidence>
<keyword evidence="3" id="KW-1185">Reference proteome</keyword>
<feature type="transmembrane region" description="Helical" evidence="1">
    <location>
        <begin position="12"/>
        <end position="32"/>
    </location>
</feature>
<dbReference type="InterPro" id="IPR014197">
    <property type="entry name" value="Sporulation_prot_YunB"/>
</dbReference>
<proteinExistence type="predicted"/>
<dbReference type="RefSeq" id="WP_084576943.1">
    <property type="nucleotide sequence ID" value="NZ_CP155572.1"/>
</dbReference>
<keyword evidence="1" id="KW-0472">Membrane</keyword>
<keyword evidence="1" id="KW-0812">Transmembrane</keyword>
<dbReference type="NCBIfam" id="TIGR02832">
    <property type="entry name" value="spo_yunB"/>
    <property type="match status" value="1"/>
</dbReference>
<sequence length="235" mass="25892">MRFSVRRKRTIPLFPLGIIGLVVLLVVFFWRLETHLKPTLMAIAETRATIIATQSINNVINNRVSLTVDPKILVNVTLDEHGRVVLIQPNTMEFNRLAADTTMKVQDALKEITEEKIHIPIGQVFGSQMLASLGPKITVTIIPMGTVQVKVVDKFEQAGINQTRHMVYLAATTQIRIVVPLVSQSISVNTQVPIAEYVVVGEVPNTYVQFPFPLNSDMLNGHNGGNNSVGTNASS</sequence>
<dbReference type="PIRSF" id="PIRSF021383">
    <property type="entry name" value="YunB"/>
    <property type="match status" value="1"/>
</dbReference>
<evidence type="ECO:0000313" key="3">
    <source>
        <dbReference type="Proteomes" id="UP000192738"/>
    </source>
</evidence>
<organism evidence="2 3">
    <name type="scientific">Sporomusa malonica</name>
    <dbReference type="NCBI Taxonomy" id="112901"/>
    <lineage>
        <taxon>Bacteria</taxon>
        <taxon>Bacillati</taxon>
        <taxon>Bacillota</taxon>
        <taxon>Negativicutes</taxon>
        <taxon>Selenomonadales</taxon>
        <taxon>Sporomusaceae</taxon>
        <taxon>Sporomusa</taxon>
    </lineage>
</organism>
<name>A0A1W2DBC4_9FIRM</name>
<protein>
    <submittedName>
        <fullName evidence="2">Sporulation protein YunB</fullName>
    </submittedName>
</protein>
<dbReference type="Proteomes" id="UP000192738">
    <property type="component" value="Unassembled WGS sequence"/>
</dbReference>
<dbReference type="AlphaFoldDB" id="A0A1W2DBC4"/>
<evidence type="ECO:0000256" key="1">
    <source>
        <dbReference type="SAM" id="Phobius"/>
    </source>
</evidence>
<reference evidence="2 3" key="1">
    <citation type="submission" date="2017-04" db="EMBL/GenBank/DDBJ databases">
        <authorList>
            <person name="Afonso C.L."/>
            <person name="Miller P.J."/>
            <person name="Scott M.A."/>
            <person name="Spackman E."/>
            <person name="Goraichik I."/>
            <person name="Dimitrov K.M."/>
            <person name="Suarez D.L."/>
            <person name="Swayne D.E."/>
        </authorList>
    </citation>
    <scope>NUCLEOTIDE SEQUENCE [LARGE SCALE GENOMIC DNA]</scope>
    <source>
        <strain evidence="2 3">DSM 5090</strain>
    </source>
</reference>